<evidence type="ECO:0000256" key="1">
    <source>
        <dbReference type="SAM" id="Phobius"/>
    </source>
</evidence>
<gene>
    <name evidence="2" type="primary">bcsG</name>
    <name evidence="2" type="ORF">CWI84_04355</name>
</gene>
<dbReference type="NCBIfam" id="TIGR03368">
    <property type="entry name" value="cellulose_yhjU"/>
    <property type="match status" value="1"/>
</dbReference>
<name>A0A432ZSI7_9GAMM</name>
<protein>
    <submittedName>
        <fullName evidence="2">Cellulose biosynthesis protein BcsG</fullName>
    </submittedName>
</protein>
<evidence type="ECO:0000313" key="2">
    <source>
        <dbReference type="EMBL" id="RUO80822.1"/>
    </source>
</evidence>
<dbReference type="AlphaFoldDB" id="A0A432ZSI7"/>
<evidence type="ECO:0000313" key="3">
    <source>
        <dbReference type="Proteomes" id="UP000287996"/>
    </source>
</evidence>
<dbReference type="Gene3D" id="3.40.720.10">
    <property type="entry name" value="Alkaline Phosphatase, subunit A"/>
    <property type="match status" value="1"/>
</dbReference>
<dbReference type="EMBL" id="PIQH01000003">
    <property type="protein sequence ID" value="RUO80822.1"/>
    <property type="molecule type" value="Genomic_DNA"/>
</dbReference>
<dbReference type="InterPro" id="IPR017744">
    <property type="entry name" value="BcsG"/>
</dbReference>
<dbReference type="Pfam" id="PF11658">
    <property type="entry name" value="CBP_BcsG"/>
    <property type="match status" value="1"/>
</dbReference>
<accession>A0A432ZSI7</accession>
<dbReference type="RefSeq" id="WP_126841352.1">
    <property type="nucleotide sequence ID" value="NZ_PIQH01000003.1"/>
</dbReference>
<feature type="transmembrane region" description="Helical" evidence="1">
    <location>
        <begin position="142"/>
        <end position="159"/>
    </location>
</feature>
<sequence>MLDDLYQRQRRQLTATPVFTWPGLQGWSFYFIGKAVLALLGSLTLLGIWNAAFIAVLVVPLPNTGLRALRQLFAIPAALVLLYAESHLPPFSRLIAQWEQVSQFSWSYLLELIERLVPLETIAVVMVAWIVYLYIRRVLRMTVISVMLVVLAVWLQAPLQRPLDIQPQVSRQAVNPVGAAQPNMSATDPDAILQAFYRQQSRVLERPIGAPAAEIDIIVINICSLSWQDLRTYNLADHAFLRRQDIIFDQYTSGSSYSGPAALRLLRANCGHVPHDKLYEATNNQCFLTESLAELGYNSQLVLNHTGEFDNFKTLLQEHGGFAGLPVTVASNAPQTMVSFDGTPVYDDLSILTGLVDQAKHGATQQQFTFYNTISLHDGNRLVSAAKANGGGASDSARSYPQRLRNLLDELNSFYDYVKASGRPTLVVIAPEHGSGLQGDSMQLPGVREIPTPALTKVPVMIRLIAPNVERSTDTPVLVSEPLGPTAVSSTIYEILAQHPVASQKLDLEAAVRSLPQRPYVAENEGVKVMEHQLELWLKIENQDWMVYPGAR</sequence>
<keyword evidence="3" id="KW-1185">Reference proteome</keyword>
<keyword evidence="1" id="KW-0472">Membrane</keyword>
<dbReference type="Proteomes" id="UP000287996">
    <property type="component" value="Unassembled WGS sequence"/>
</dbReference>
<keyword evidence="1" id="KW-1133">Transmembrane helix</keyword>
<feature type="transmembrane region" description="Helical" evidence="1">
    <location>
        <begin position="38"/>
        <end position="61"/>
    </location>
</feature>
<dbReference type="OrthoDB" id="6965261at2"/>
<dbReference type="InterPro" id="IPR017850">
    <property type="entry name" value="Alkaline_phosphatase_core_sf"/>
</dbReference>
<organism evidence="2 3">
    <name type="scientific">Idiomarina tyrosinivorans</name>
    <dbReference type="NCBI Taxonomy" id="1445662"/>
    <lineage>
        <taxon>Bacteria</taxon>
        <taxon>Pseudomonadati</taxon>
        <taxon>Pseudomonadota</taxon>
        <taxon>Gammaproteobacteria</taxon>
        <taxon>Alteromonadales</taxon>
        <taxon>Idiomarinaceae</taxon>
        <taxon>Idiomarina</taxon>
    </lineage>
</organism>
<keyword evidence="1" id="KW-0812">Transmembrane</keyword>
<proteinExistence type="predicted"/>
<feature type="transmembrane region" description="Helical" evidence="1">
    <location>
        <begin position="116"/>
        <end position="135"/>
    </location>
</feature>
<reference evidence="2 3" key="1">
    <citation type="journal article" date="2011" name="Front. Microbiol.">
        <title>Genomic signatures of strain selection and enhancement in Bacillus atrophaeus var. globigii, a historical biowarfare simulant.</title>
        <authorList>
            <person name="Gibbons H.S."/>
            <person name="Broomall S.M."/>
            <person name="McNew L.A."/>
            <person name="Daligault H."/>
            <person name="Chapman C."/>
            <person name="Bruce D."/>
            <person name="Karavis M."/>
            <person name="Krepps M."/>
            <person name="McGregor P.A."/>
            <person name="Hong C."/>
            <person name="Park K.H."/>
            <person name="Akmal A."/>
            <person name="Feldman A."/>
            <person name="Lin J.S."/>
            <person name="Chang W.E."/>
            <person name="Higgs B.W."/>
            <person name="Demirev P."/>
            <person name="Lindquist J."/>
            <person name="Liem A."/>
            <person name="Fochler E."/>
            <person name="Read T.D."/>
            <person name="Tapia R."/>
            <person name="Johnson S."/>
            <person name="Bishop-Lilly K.A."/>
            <person name="Detter C."/>
            <person name="Han C."/>
            <person name="Sozhamannan S."/>
            <person name="Rosenzweig C.N."/>
            <person name="Skowronski E.W."/>
        </authorList>
    </citation>
    <scope>NUCLEOTIDE SEQUENCE [LARGE SCALE GENOMIC DNA]</scope>
    <source>
        <strain evidence="2 3">CC-PW-9</strain>
    </source>
</reference>
<comment type="caution">
    <text evidence="2">The sequence shown here is derived from an EMBL/GenBank/DDBJ whole genome shotgun (WGS) entry which is preliminary data.</text>
</comment>